<feature type="region of interest" description="Disordered" evidence="1">
    <location>
        <begin position="56"/>
        <end position="96"/>
    </location>
</feature>
<evidence type="ECO:0000256" key="1">
    <source>
        <dbReference type="SAM" id="MobiDB-lite"/>
    </source>
</evidence>
<keyword evidence="3" id="KW-1185">Reference proteome</keyword>
<evidence type="ECO:0000313" key="2">
    <source>
        <dbReference type="EMBL" id="KAK0457416.1"/>
    </source>
</evidence>
<accession>A0AA39KA63</accession>
<sequence length="361" mass="40596">MEHSPGTQLRTQLQQVEASLAALPPIPPDASPGTIKKRDDLLEDIEGKLVGCAESVGQHRRRRAERHGGGADEGAGAGAGAGAGTGAGDGGGQPRVLTNEDKRVQAIFACFDQPALKAKDFRAALLSFPGVGHRDQREEEAFKRLVRGYEDQSQQWRAELESVVITRNPWDGFLESQSSVMSSESLLEYVIRTIEMFKFLAIWEETGDGSRAWKTEFIEKQCWKKHPEQYARWESADGEAKEKEEKAVKTILGKFRKDHSRMMTSKKQLLKLYRHFGAVILMDRTWDWNDGGVQRKRSMSFDRLLDRICEELPKVNGVARPALRYEMGASSLGDVVTIFSTAKVAQHIQDFLDEYPPIRYE</sequence>
<organism evidence="2 3">
    <name type="scientific">Armillaria tabescens</name>
    <name type="common">Ringless honey mushroom</name>
    <name type="synonym">Agaricus tabescens</name>
    <dbReference type="NCBI Taxonomy" id="1929756"/>
    <lineage>
        <taxon>Eukaryota</taxon>
        <taxon>Fungi</taxon>
        <taxon>Dikarya</taxon>
        <taxon>Basidiomycota</taxon>
        <taxon>Agaricomycotina</taxon>
        <taxon>Agaricomycetes</taxon>
        <taxon>Agaricomycetidae</taxon>
        <taxon>Agaricales</taxon>
        <taxon>Marasmiineae</taxon>
        <taxon>Physalacriaceae</taxon>
        <taxon>Desarmillaria</taxon>
    </lineage>
</organism>
<proteinExistence type="predicted"/>
<dbReference type="AlphaFoldDB" id="A0AA39KA63"/>
<dbReference type="EMBL" id="JAUEPS010000021">
    <property type="protein sequence ID" value="KAK0457416.1"/>
    <property type="molecule type" value="Genomic_DNA"/>
</dbReference>
<dbReference type="GeneID" id="85361102"/>
<protein>
    <submittedName>
        <fullName evidence="2">Uncharacterized protein</fullName>
    </submittedName>
</protein>
<gene>
    <name evidence="2" type="ORF">EV420DRAFT_1643758</name>
</gene>
<comment type="caution">
    <text evidence="2">The sequence shown here is derived from an EMBL/GenBank/DDBJ whole genome shotgun (WGS) entry which is preliminary data.</text>
</comment>
<dbReference type="Proteomes" id="UP001175211">
    <property type="component" value="Unassembled WGS sequence"/>
</dbReference>
<evidence type="ECO:0000313" key="3">
    <source>
        <dbReference type="Proteomes" id="UP001175211"/>
    </source>
</evidence>
<dbReference type="RefSeq" id="XP_060329728.1">
    <property type="nucleotide sequence ID" value="XM_060477554.1"/>
</dbReference>
<name>A0AA39KA63_ARMTA</name>
<feature type="compositionally biased region" description="Gly residues" evidence="1">
    <location>
        <begin position="71"/>
        <end position="93"/>
    </location>
</feature>
<reference evidence="2" key="1">
    <citation type="submission" date="2023-06" db="EMBL/GenBank/DDBJ databases">
        <authorList>
            <consortium name="Lawrence Berkeley National Laboratory"/>
            <person name="Ahrendt S."/>
            <person name="Sahu N."/>
            <person name="Indic B."/>
            <person name="Wong-Bajracharya J."/>
            <person name="Merenyi Z."/>
            <person name="Ke H.-M."/>
            <person name="Monk M."/>
            <person name="Kocsube S."/>
            <person name="Drula E."/>
            <person name="Lipzen A."/>
            <person name="Balint B."/>
            <person name="Henrissat B."/>
            <person name="Andreopoulos B."/>
            <person name="Martin F.M."/>
            <person name="Harder C.B."/>
            <person name="Rigling D."/>
            <person name="Ford K.L."/>
            <person name="Foster G.D."/>
            <person name="Pangilinan J."/>
            <person name="Papanicolaou A."/>
            <person name="Barry K."/>
            <person name="LaButti K."/>
            <person name="Viragh M."/>
            <person name="Koriabine M."/>
            <person name="Yan M."/>
            <person name="Riley R."/>
            <person name="Champramary S."/>
            <person name="Plett K.L."/>
            <person name="Tsai I.J."/>
            <person name="Slot J."/>
            <person name="Sipos G."/>
            <person name="Plett J."/>
            <person name="Nagy L.G."/>
            <person name="Grigoriev I.V."/>
        </authorList>
    </citation>
    <scope>NUCLEOTIDE SEQUENCE</scope>
    <source>
        <strain evidence="2">CCBAS 213</strain>
    </source>
</reference>